<dbReference type="Proteomes" id="UP000006878">
    <property type="component" value="Plasmid pRE117-2"/>
</dbReference>
<dbReference type="RefSeq" id="WP_013347346.1">
    <property type="nucleotide sequence ID" value="NC_014548.1"/>
</dbReference>
<proteinExistence type="predicted"/>
<protein>
    <submittedName>
        <fullName evidence="1">Uncharacterized protein</fullName>
    </submittedName>
</protein>
<dbReference type="GeneID" id="303183621"/>
<name>A0ABM9PSR9_GLUAR</name>
<geneLocation type="plasmid" evidence="1 2">
    <name>pRE117-2</name>
</geneLocation>
<organism evidence="1 2">
    <name type="scientific">Glutamicibacter arilaitensis (strain DSM 16368 / CIP 108037 / IAM 15318 / JCM 13566 / NCIMB 14258 / Re117)</name>
    <name type="common">Arthrobacter arilaitensis</name>
    <dbReference type="NCBI Taxonomy" id="861360"/>
    <lineage>
        <taxon>Bacteria</taxon>
        <taxon>Bacillati</taxon>
        <taxon>Actinomycetota</taxon>
        <taxon>Actinomycetes</taxon>
        <taxon>Micrococcales</taxon>
        <taxon>Micrococcaceae</taxon>
        <taxon>Glutamicibacter</taxon>
    </lineage>
</organism>
<accession>A0ABM9PSR9</accession>
<keyword evidence="1" id="KW-0614">Plasmid</keyword>
<evidence type="ECO:0000313" key="1">
    <source>
        <dbReference type="EMBL" id="CBQ74089.1"/>
    </source>
</evidence>
<reference evidence="2" key="1">
    <citation type="journal article" date="2010" name="PLoS ONE">
        <title>The Arthrobacter arilaitensis Re117 genome sequence reveals its genetic adaptation to the surface of cheese.</title>
        <authorList>
            <person name="Monnet C."/>
            <person name="Loux V."/>
            <person name="Gibrat J.F."/>
            <person name="Spinnler E."/>
            <person name="Barbe V."/>
            <person name="Vacherie B."/>
            <person name="Gavory F."/>
            <person name="Gourbeyre E."/>
            <person name="Siguier P."/>
            <person name="Chandler M."/>
            <person name="Elleuch R."/>
            <person name="Irlinger F."/>
            <person name="Vallaeys T."/>
        </authorList>
    </citation>
    <scope>NUCLEOTIDE SEQUENCE</scope>
    <source>
        <strain evidence="2">DSM 16368 / CIP 108037 / IAM 15318 / JCM 13566 / Re117</strain>
    </source>
</reference>
<dbReference type="EMBL" id="FQ311476">
    <property type="protein sequence ID" value="CBQ74089.1"/>
    <property type="molecule type" value="Genomic_DNA"/>
</dbReference>
<keyword evidence="2" id="KW-1185">Reference proteome</keyword>
<gene>
    <name evidence="1" type="ordered locus">AARI_pII00020</name>
</gene>
<sequence>MKDNDIAVDNSIAANSAASAEMGPLASLLAPEYPEYQGSVALAKEIFEAAPARTNIPIRRAFVRNGDGGSPAPLAEIVSRGGRGGAVAAKLYVALIWRCSAKPFNTSIAPRKWAALLGLSDPDRKGARRITNALNLLEDLKLVKLTRSRGDSSLITLLDESGDGSKYLPPSEASMIGGKERDRYFKMPVTLWTDHRAYAQRMSSGALVMLFLLLDSGSGVPTTLAEGTEQWWSVEIFQKWYAVSGPMRTRGTKELIEMGLLYVRKEAVPSYKGQGSFAKERVRNVYRLQNAALIRSNKSLDRPDLPDATTFAEKIAQLPNSMRSRPS</sequence>
<reference evidence="2" key="2">
    <citation type="submission" date="2010-07" db="EMBL/GenBank/DDBJ databases">
        <title>Complete genome sequence of Arthrobacter arilaitensis (strain DSM 16368 / CIP 108037 / JCM 13566 / Re117).</title>
        <authorList>
            <person name="Genoscope."/>
        </authorList>
    </citation>
    <scope>NUCLEOTIDE SEQUENCE [LARGE SCALE GENOMIC DNA]</scope>
    <source>
        <strain evidence="2">DSM 16368 / CIP 108037 / IAM 15318 / JCM 13566 / Re117</strain>
        <plasmid evidence="2">pRE117-2</plasmid>
    </source>
</reference>
<evidence type="ECO:0000313" key="2">
    <source>
        <dbReference type="Proteomes" id="UP000006878"/>
    </source>
</evidence>